<reference evidence="5" key="1">
    <citation type="submission" date="2025-08" db="UniProtKB">
        <authorList>
            <consortium name="RefSeq"/>
        </authorList>
    </citation>
    <scope>IDENTIFICATION</scope>
    <source>
        <tissue evidence="5">Whole larvae</tissue>
    </source>
</reference>
<dbReference type="RefSeq" id="XP_026761663.2">
    <property type="nucleotide sequence ID" value="XM_026905862.3"/>
</dbReference>
<dbReference type="InParanoid" id="A0A6J1WY65"/>
<keyword evidence="1" id="KW-1133">Transmembrane helix</keyword>
<evidence type="ECO:0000256" key="1">
    <source>
        <dbReference type="SAM" id="Phobius"/>
    </source>
</evidence>
<gene>
    <name evidence="5" type="primary">LOC113520515</name>
</gene>
<dbReference type="Gene3D" id="3.40.50.11530">
    <property type="match status" value="1"/>
</dbReference>
<accession>A0A6J1WY65</accession>
<evidence type="ECO:0000313" key="5">
    <source>
        <dbReference type="RefSeq" id="XP_026761663.2"/>
    </source>
</evidence>
<keyword evidence="1" id="KW-0472">Membrane</keyword>
<dbReference type="InterPro" id="IPR013568">
    <property type="entry name" value="SEFIR_dom"/>
</dbReference>
<feature type="signal peptide" evidence="2">
    <location>
        <begin position="1"/>
        <end position="21"/>
    </location>
</feature>
<feature type="domain" description="SEFIR" evidence="3">
    <location>
        <begin position="368"/>
        <end position="509"/>
    </location>
</feature>
<evidence type="ECO:0000313" key="4">
    <source>
        <dbReference type="Proteomes" id="UP001652740"/>
    </source>
</evidence>
<sequence length="563" mass="65097">MWGSSLYFALFLYSCLHFVAGNKQDFSQLCQENIQRTLRCSTQLTGPDGEMADSDKCKVEYYASDSAECRTMNFGPFKSDKPFNADIGGVSLRPYVVDAHGQKNFNYTVLNITFTNIKWKTMKFRFHDPNRSNSYHCRNIVISNDVTIDDRSVLYYDCYWSYTDGSYNGSSHFLDFEASDDTSTNRGQYIFNIPNMQTLSTTVTENEWKPFLYIEILSSVLRLHIMPPPPQVNITGYKIEVRRGCNKGSLDTCNEQVIKTVNFTLKDKDEEMTYDYYFLRSPGSHYFVVTPLHDGCSGFESRCQAITSPRISITTDEQKTFNICIASVTALVVASLFAYYIVLRFIRRYWCKDYTGMYKANEIPPPTKVLVIYPPGNRLHAECVVSFVSYLRSELGFDIMYDGDIINISHRDPFLWAKEAFDLASHIVYVVGPADESNFYNNIYEKQIIPAHKNVDILLLNMVKTNRGTRNHKSLSNIYFEHSNGQVPIEMKHCKSFFLLRDWKKLISYLSKNLIPEKQISRTEKGRYFLEDLSRAKKLLSGNREDVIVRCEKMNSFEKKILV</sequence>
<organism evidence="4 5">
    <name type="scientific">Galleria mellonella</name>
    <name type="common">Greater wax moth</name>
    <dbReference type="NCBI Taxonomy" id="7137"/>
    <lineage>
        <taxon>Eukaryota</taxon>
        <taxon>Metazoa</taxon>
        <taxon>Ecdysozoa</taxon>
        <taxon>Arthropoda</taxon>
        <taxon>Hexapoda</taxon>
        <taxon>Insecta</taxon>
        <taxon>Pterygota</taxon>
        <taxon>Neoptera</taxon>
        <taxon>Endopterygota</taxon>
        <taxon>Lepidoptera</taxon>
        <taxon>Glossata</taxon>
        <taxon>Ditrysia</taxon>
        <taxon>Pyraloidea</taxon>
        <taxon>Pyralidae</taxon>
        <taxon>Galleriinae</taxon>
        <taxon>Galleria</taxon>
    </lineage>
</organism>
<dbReference type="Proteomes" id="UP001652740">
    <property type="component" value="Unplaced"/>
</dbReference>
<evidence type="ECO:0000256" key="2">
    <source>
        <dbReference type="SAM" id="SignalP"/>
    </source>
</evidence>
<feature type="transmembrane region" description="Helical" evidence="1">
    <location>
        <begin position="320"/>
        <end position="342"/>
    </location>
</feature>
<proteinExistence type="predicted"/>
<protein>
    <submittedName>
        <fullName evidence="5">Uncharacterized protein LOC113520515</fullName>
    </submittedName>
</protein>
<dbReference type="KEGG" id="gmw:113520515"/>
<keyword evidence="4" id="KW-1185">Reference proteome</keyword>
<keyword evidence="2" id="KW-0732">Signal</keyword>
<dbReference type="AlphaFoldDB" id="A0A6J1WY65"/>
<keyword evidence="1" id="KW-0812">Transmembrane</keyword>
<dbReference type="GeneID" id="113520515"/>
<dbReference type="Pfam" id="PF08357">
    <property type="entry name" value="SEFIR"/>
    <property type="match status" value="1"/>
</dbReference>
<feature type="chain" id="PRO_5046805573" evidence="2">
    <location>
        <begin position="22"/>
        <end position="563"/>
    </location>
</feature>
<evidence type="ECO:0000259" key="3">
    <source>
        <dbReference type="Pfam" id="PF08357"/>
    </source>
</evidence>
<name>A0A6J1WY65_GALME</name>